<proteinExistence type="predicted"/>
<evidence type="ECO:0000259" key="6">
    <source>
        <dbReference type="Pfam" id="PF07244"/>
    </source>
</evidence>
<evidence type="ECO:0000313" key="7">
    <source>
        <dbReference type="EMBL" id="QQL44108.1"/>
    </source>
</evidence>
<keyword evidence="8" id="KW-1185">Reference proteome</keyword>
<keyword evidence="3" id="KW-0812">Transmembrane</keyword>
<evidence type="ECO:0000256" key="2">
    <source>
        <dbReference type="ARBA" id="ARBA00022452"/>
    </source>
</evidence>
<dbReference type="Gene3D" id="3.10.20.310">
    <property type="entry name" value="membrane protein fhac"/>
    <property type="match status" value="1"/>
</dbReference>
<dbReference type="Pfam" id="PF07244">
    <property type="entry name" value="POTRA"/>
    <property type="match status" value="1"/>
</dbReference>
<dbReference type="InterPro" id="IPR000184">
    <property type="entry name" value="Bac_surfAg_D15"/>
</dbReference>
<evidence type="ECO:0000259" key="5">
    <source>
        <dbReference type="Pfam" id="PF01103"/>
    </source>
</evidence>
<comment type="subcellular location">
    <subcellularLocation>
        <location evidence="1">Membrane</location>
    </subcellularLocation>
</comment>
<dbReference type="Proteomes" id="UP000475117">
    <property type="component" value="Chromosome"/>
</dbReference>
<dbReference type="GO" id="GO:0019867">
    <property type="term" value="C:outer membrane"/>
    <property type="evidence" value="ECO:0007669"/>
    <property type="project" value="InterPro"/>
</dbReference>
<accession>A0A6B3L839</accession>
<dbReference type="KEGG" id="soa:G3M56_009395"/>
<evidence type="ECO:0000256" key="4">
    <source>
        <dbReference type="ARBA" id="ARBA00023136"/>
    </source>
</evidence>
<feature type="domain" description="Bacterial surface antigen (D15)" evidence="5">
    <location>
        <begin position="406"/>
        <end position="703"/>
    </location>
</feature>
<dbReference type="EMBL" id="CP066776">
    <property type="protein sequence ID" value="QQL44108.1"/>
    <property type="molecule type" value="Genomic_DNA"/>
</dbReference>
<feature type="domain" description="POTRA" evidence="6">
    <location>
        <begin position="309"/>
        <end position="379"/>
    </location>
</feature>
<evidence type="ECO:0000256" key="3">
    <source>
        <dbReference type="ARBA" id="ARBA00022692"/>
    </source>
</evidence>
<keyword evidence="2" id="KW-1134">Transmembrane beta strand</keyword>
<organism evidence="7 8">
    <name type="scientific">Sulfuriroseicoccus oceanibius</name>
    <dbReference type="NCBI Taxonomy" id="2707525"/>
    <lineage>
        <taxon>Bacteria</taxon>
        <taxon>Pseudomonadati</taxon>
        <taxon>Verrucomicrobiota</taxon>
        <taxon>Verrucomicrobiia</taxon>
        <taxon>Verrucomicrobiales</taxon>
        <taxon>Verrucomicrobiaceae</taxon>
        <taxon>Sulfuriroseicoccus</taxon>
    </lineage>
</organism>
<dbReference type="InterPro" id="IPR010827">
    <property type="entry name" value="BamA/TamA_POTRA"/>
</dbReference>
<dbReference type="Gene3D" id="2.40.160.50">
    <property type="entry name" value="membrane protein fhac: a member of the omp85/tpsb transporter family"/>
    <property type="match status" value="1"/>
</dbReference>
<reference evidence="7 8" key="1">
    <citation type="submission" date="2020-12" db="EMBL/GenBank/DDBJ databases">
        <title>Sulforoseuscoccus oceanibium gen. nov., sp. nov., a representative of the phylum Verrucomicrobia with special cytoplasmic membrane, and proposal of Sulforoseuscoccusaceae fam. nov.</title>
        <authorList>
            <person name="Xi F."/>
        </authorList>
    </citation>
    <scope>NUCLEOTIDE SEQUENCE [LARGE SCALE GENOMIC DNA]</scope>
    <source>
        <strain evidence="7 8">T37</strain>
    </source>
</reference>
<dbReference type="RefSeq" id="WP_164362577.1">
    <property type="nucleotide sequence ID" value="NZ_CP066776.1"/>
</dbReference>
<evidence type="ECO:0000313" key="8">
    <source>
        <dbReference type="Proteomes" id="UP000475117"/>
    </source>
</evidence>
<name>A0A6B3L839_9BACT</name>
<gene>
    <name evidence="7" type="ORF">G3M56_009395</name>
</gene>
<protein>
    <submittedName>
        <fullName evidence="7">BamA/TamA family outer membrane protein</fullName>
    </submittedName>
</protein>
<dbReference type="PANTHER" id="PTHR12815:SF18">
    <property type="entry name" value="SORTING AND ASSEMBLY MACHINERY COMPONENT 50 HOMOLOG"/>
    <property type="match status" value="1"/>
</dbReference>
<dbReference type="PANTHER" id="PTHR12815">
    <property type="entry name" value="SORTING AND ASSEMBLY MACHINERY SAMM50 PROTEIN FAMILY MEMBER"/>
    <property type="match status" value="1"/>
</dbReference>
<dbReference type="Pfam" id="PF01103">
    <property type="entry name" value="Omp85"/>
    <property type="match status" value="1"/>
</dbReference>
<keyword evidence="4" id="KW-0472">Membrane</keyword>
<dbReference type="InterPro" id="IPR039910">
    <property type="entry name" value="D15-like"/>
</dbReference>
<dbReference type="AlphaFoldDB" id="A0A6B3L839"/>
<sequence>MTTPLRLSLPLVAVLAPWLAIATATAQDDDLPARNFEGEIKQWINRASLSSEAQTSQVQLNIEGIDAKLEEDMRALAGRRIDYLLEPPATRAVADDLAFIFERLFHEHGYPEARIDWELVNSMSVRLNVDTGPAAAVGEVTITTTGGASLDEELMREILLAPSITSDDIQRDFIPFVERLIQRGTKNVEAWLDSQGYWLATVELKIPEAADAQNRYPLELSVDTGPLIQFGKVTLVDLETGESRLIQPAIEKIKGETATAERLIQFEQEIAAAFDKEGYYNTQTRFTQEIEGNRMNLTVAVLPGRLLNVGEINFLGYERTKRSALDRRFRSLKGTLYSADRFQAKLETLYRTGIFSRIDVEEIVEPDNTIDYTLTIHEGTSKRIGVSGGVSSESGGYSGIQYRDHNVLGKMHRFDVEFEYSALGLRGDLAYGVPWIFGDRTMYQARLFAIARDYAAYDKFEYGWQSVLEFRPNEHYKLSLGLDGAFTDISGLEIAETLTGPTDYYFSKVSINQSYDKRDDAVNPRKGWIAALNVDAAGGFLGSDVNLIRTDARLAWYLPLGDSSHIRLVGAGGALYEPDGERTVPIDQRFFQGGASGIRSFRERRGPPYSPSGKPIGGNSYKLASAELVGPIKGPVKFVLFADAGNVTESTDPLNFSNSEVAVGAGLRVNLPTGPIRLEYGHNMTHDDGETEGTLHFVIGISF</sequence>
<evidence type="ECO:0000256" key="1">
    <source>
        <dbReference type="ARBA" id="ARBA00004370"/>
    </source>
</evidence>